<proteinExistence type="predicted"/>
<reference evidence="2" key="1">
    <citation type="submission" date="2021-02" db="EMBL/GenBank/DDBJ databases">
        <title>Genomic Encyclopedia of Type Strains, Phase IV (KMG-V): Genome sequencing to study the core and pangenomes of soil and plant-associated prokaryotes.</title>
        <authorList>
            <person name="Whitman W."/>
        </authorList>
    </citation>
    <scope>NUCLEOTIDE SEQUENCE</scope>
    <source>
        <strain evidence="2">USDA 406</strain>
    </source>
</reference>
<evidence type="ECO:0000256" key="1">
    <source>
        <dbReference type="SAM" id="SignalP"/>
    </source>
</evidence>
<dbReference type="EMBL" id="JAFICZ010000001">
    <property type="protein sequence ID" value="MBP1297474.1"/>
    <property type="molecule type" value="Genomic_DNA"/>
</dbReference>
<evidence type="ECO:0000313" key="3">
    <source>
        <dbReference type="Proteomes" id="UP000673383"/>
    </source>
</evidence>
<feature type="chain" id="PRO_5034309142" description="Rap1a immunity protein domain-containing protein" evidence="1">
    <location>
        <begin position="23"/>
        <end position="126"/>
    </location>
</feature>
<gene>
    <name evidence="2" type="ORF">JOH49_007227</name>
</gene>
<organism evidence="2 3">
    <name type="scientific">Bradyrhizobium elkanii</name>
    <dbReference type="NCBI Taxonomy" id="29448"/>
    <lineage>
        <taxon>Bacteria</taxon>
        <taxon>Pseudomonadati</taxon>
        <taxon>Pseudomonadota</taxon>
        <taxon>Alphaproteobacteria</taxon>
        <taxon>Hyphomicrobiales</taxon>
        <taxon>Nitrobacteraceae</taxon>
        <taxon>Bradyrhizobium</taxon>
    </lineage>
</organism>
<keyword evidence="1" id="KW-0732">Signal</keyword>
<protein>
    <recommendedName>
        <fullName evidence="4">Rap1a immunity protein domain-containing protein</fullName>
    </recommendedName>
</protein>
<name>A0A8I2C706_BRAEL</name>
<evidence type="ECO:0008006" key="4">
    <source>
        <dbReference type="Google" id="ProtNLM"/>
    </source>
</evidence>
<dbReference type="Proteomes" id="UP000673383">
    <property type="component" value="Unassembled WGS sequence"/>
</dbReference>
<accession>A0A8I2C706</accession>
<dbReference type="AlphaFoldDB" id="A0A8I2C706"/>
<feature type="signal peptide" evidence="1">
    <location>
        <begin position="1"/>
        <end position="22"/>
    </location>
</feature>
<comment type="caution">
    <text evidence="2">The sequence shown here is derived from an EMBL/GenBank/DDBJ whole genome shotgun (WGS) entry which is preliminary data.</text>
</comment>
<evidence type="ECO:0000313" key="2">
    <source>
        <dbReference type="EMBL" id="MBP1297474.1"/>
    </source>
</evidence>
<dbReference type="RefSeq" id="WP_209945243.1">
    <property type="nucleotide sequence ID" value="NZ_JAFICZ010000001.1"/>
</dbReference>
<sequence length="126" mass="13531">MRKLKKAALAVLLCIQPMTARAEAVSVPNDWSLTIDRPIQQIITHYGLSKHEAQLATKAAAGFAYVGMCRGVGFSDAMGAISLIMHADPDVPYQAASLAILGVYTRSAFGRQSSAECARIYEDATK</sequence>